<evidence type="ECO:0000256" key="2">
    <source>
        <dbReference type="ARBA" id="ARBA00023125"/>
    </source>
</evidence>
<organism evidence="5 6">
    <name type="scientific">Cupriavidus respiraculi</name>
    <dbReference type="NCBI Taxonomy" id="195930"/>
    <lineage>
        <taxon>Bacteria</taxon>
        <taxon>Pseudomonadati</taxon>
        <taxon>Pseudomonadota</taxon>
        <taxon>Betaproteobacteria</taxon>
        <taxon>Burkholderiales</taxon>
        <taxon>Burkholderiaceae</taxon>
        <taxon>Cupriavidus</taxon>
    </lineage>
</organism>
<dbReference type="InterPro" id="IPR000524">
    <property type="entry name" value="Tscrpt_reg_HTH_GntR"/>
</dbReference>
<dbReference type="Gene3D" id="1.20.120.530">
    <property type="entry name" value="GntR ligand-binding domain-like"/>
    <property type="match status" value="1"/>
</dbReference>
<dbReference type="PANTHER" id="PTHR43537">
    <property type="entry name" value="TRANSCRIPTIONAL REGULATOR, GNTR FAMILY"/>
    <property type="match status" value="1"/>
</dbReference>
<dbReference type="SMART" id="SM00345">
    <property type="entry name" value="HTH_GNTR"/>
    <property type="match status" value="1"/>
</dbReference>
<keyword evidence="3" id="KW-0804">Transcription</keyword>
<gene>
    <name evidence="5" type="primary">lutR_3</name>
    <name evidence="5" type="ORF">LMG21510_03730</name>
</gene>
<dbReference type="PANTHER" id="PTHR43537:SF45">
    <property type="entry name" value="GNTR FAMILY REGULATORY PROTEIN"/>
    <property type="match status" value="1"/>
</dbReference>
<accession>A0ABN7Z4K1</accession>
<keyword evidence="1" id="KW-0805">Transcription regulation</keyword>
<feature type="domain" description="HTH gntR-type" evidence="4">
    <location>
        <begin position="9"/>
        <end position="76"/>
    </location>
</feature>
<keyword evidence="6" id="KW-1185">Reference proteome</keyword>
<dbReference type="Pfam" id="PF07729">
    <property type="entry name" value="FCD"/>
    <property type="match status" value="1"/>
</dbReference>
<name>A0ABN7Z4K1_9BURK</name>
<reference evidence="5 6" key="1">
    <citation type="submission" date="2021-08" db="EMBL/GenBank/DDBJ databases">
        <authorList>
            <person name="Peeters C."/>
        </authorList>
    </citation>
    <scope>NUCLEOTIDE SEQUENCE [LARGE SCALE GENOMIC DNA]</scope>
    <source>
        <strain evidence="5 6">LMG 21510</strain>
    </source>
</reference>
<proteinExistence type="predicted"/>
<protein>
    <submittedName>
        <fullName evidence="5">HTH-type transcriptional regulator LutR</fullName>
    </submittedName>
</protein>
<evidence type="ECO:0000259" key="4">
    <source>
        <dbReference type="PROSITE" id="PS50949"/>
    </source>
</evidence>
<evidence type="ECO:0000256" key="3">
    <source>
        <dbReference type="ARBA" id="ARBA00023163"/>
    </source>
</evidence>
<dbReference type="PRINTS" id="PR00035">
    <property type="entry name" value="HTHGNTR"/>
</dbReference>
<dbReference type="Pfam" id="PF00392">
    <property type="entry name" value="GntR"/>
    <property type="match status" value="1"/>
</dbReference>
<dbReference type="InterPro" id="IPR011711">
    <property type="entry name" value="GntR_C"/>
</dbReference>
<dbReference type="InterPro" id="IPR008920">
    <property type="entry name" value="TF_FadR/GntR_C"/>
</dbReference>
<comment type="caution">
    <text evidence="5">The sequence shown here is derived from an EMBL/GenBank/DDBJ whole genome shotgun (WGS) entry which is preliminary data.</text>
</comment>
<dbReference type="RefSeq" id="WP_224043332.1">
    <property type="nucleotide sequence ID" value="NZ_CAJZAH010000004.1"/>
</dbReference>
<dbReference type="InterPro" id="IPR036388">
    <property type="entry name" value="WH-like_DNA-bd_sf"/>
</dbReference>
<dbReference type="Gene3D" id="1.10.10.10">
    <property type="entry name" value="Winged helix-like DNA-binding domain superfamily/Winged helix DNA-binding domain"/>
    <property type="match status" value="1"/>
</dbReference>
<dbReference type="InterPro" id="IPR036390">
    <property type="entry name" value="WH_DNA-bd_sf"/>
</dbReference>
<dbReference type="SUPFAM" id="SSF46785">
    <property type="entry name" value="Winged helix' DNA-binding domain"/>
    <property type="match status" value="1"/>
</dbReference>
<evidence type="ECO:0000313" key="6">
    <source>
        <dbReference type="Proteomes" id="UP000721236"/>
    </source>
</evidence>
<keyword evidence="2" id="KW-0238">DNA-binding</keyword>
<sequence>MASVNVASDSIVEQVYDKIKLMSVGYAFKPGERLNEGALASALGVSRTPLREALTRLTTEGLLRFSPGKGFFCRDLDVQEVFSLYEMRKIVEIEALRLSLERAKDADIDALLAFLDSTGPEPGDRSVEELVRLDETFHERLMAMSGNTEMLRVLKNINARIRFVRWIDMERCDRSRSQMEHRNILLGLKARDAEQCIPILSRHINRRYDEISSALKEGLAQIYMN</sequence>
<dbReference type="EMBL" id="CAJZAH010000004">
    <property type="protein sequence ID" value="CAG9179257.1"/>
    <property type="molecule type" value="Genomic_DNA"/>
</dbReference>
<dbReference type="CDD" id="cd07377">
    <property type="entry name" value="WHTH_GntR"/>
    <property type="match status" value="1"/>
</dbReference>
<evidence type="ECO:0000256" key="1">
    <source>
        <dbReference type="ARBA" id="ARBA00023015"/>
    </source>
</evidence>
<dbReference type="PROSITE" id="PS50949">
    <property type="entry name" value="HTH_GNTR"/>
    <property type="match status" value="1"/>
</dbReference>
<dbReference type="SMART" id="SM00895">
    <property type="entry name" value="FCD"/>
    <property type="match status" value="1"/>
</dbReference>
<dbReference type="Proteomes" id="UP000721236">
    <property type="component" value="Unassembled WGS sequence"/>
</dbReference>
<evidence type="ECO:0000313" key="5">
    <source>
        <dbReference type="EMBL" id="CAG9179257.1"/>
    </source>
</evidence>
<dbReference type="SUPFAM" id="SSF48008">
    <property type="entry name" value="GntR ligand-binding domain-like"/>
    <property type="match status" value="1"/>
</dbReference>